<feature type="domain" description="JAB1/MPN/MOV34 metalloenzyme" evidence="1">
    <location>
        <begin position="2"/>
        <end position="49"/>
    </location>
</feature>
<protein>
    <recommendedName>
        <fullName evidence="1">JAB1/MPN/MOV34 metalloenzyme domain-containing protein</fullName>
    </recommendedName>
</protein>
<name>A0A0H5CKB0_CYBJN</name>
<dbReference type="Proteomes" id="UP000038830">
    <property type="component" value="Unassembled WGS sequence"/>
</dbReference>
<organism evidence="2 3">
    <name type="scientific">Cyberlindnera jadinii (strain ATCC 18201 / CBS 1600 / BCRC 20928 / JCM 3617 / NBRC 0987 / NRRL Y-1542)</name>
    <name type="common">Torula yeast</name>
    <name type="synonym">Candida utilis</name>
    <dbReference type="NCBI Taxonomy" id="983966"/>
    <lineage>
        <taxon>Eukaryota</taxon>
        <taxon>Fungi</taxon>
        <taxon>Dikarya</taxon>
        <taxon>Ascomycota</taxon>
        <taxon>Saccharomycotina</taxon>
        <taxon>Saccharomycetes</taxon>
        <taxon>Phaffomycetales</taxon>
        <taxon>Phaffomycetaceae</taxon>
        <taxon>Cyberlindnera</taxon>
    </lineage>
</organism>
<dbReference type="EMBL" id="CDQK01000007">
    <property type="protein sequence ID" value="CEP24919.1"/>
    <property type="molecule type" value="Genomic_DNA"/>
</dbReference>
<dbReference type="AlphaFoldDB" id="A0A0H5CKB0"/>
<dbReference type="Gene3D" id="3.40.140.10">
    <property type="entry name" value="Cytidine Deaminase, domain 2"/>
    <property type="match status" value="1"/>
</dbReference>
<dbReference type="GO" id="GO:0008237">
    <property type="term" value="F:metallopeptidase activity"/>
    <property type="evidence" value="ECO:0007669"/>
    <property type="project" value="InterPro"/>
</dbReference>
<gene>
    <name evidence="2" type="ORF">BN1211_5872</name>
</gene>
<evidence type="ECO:0000313" key="3">
    <source>
        <dbReference type="Proteomes" id="UP000038830"/>
    </source>
</evidence>
<dbReference type="Pfam" id="PF01398">
    <property type="entry name" value="JAB"/>
    <property type="match status" value="1"/>
</dbReference>
<reference evidence="3" key="1">
    <citation type="journal article" date="2015" name="J. Biotechnol.">
        <title>The structure of the Cyberlindnera jadinii genome and its relation to Candida utilis analyzed by the occurrence of single nucleotide polymorphisms.</title>
        <authorList>
            <person name="Rupp O."/>
            <person name="Brinkrolf K."/>
            <person name="Buerth C."/>
            <person name="Kunigo M."/>
            <person name="Schneider J."/>
            <person name="Jaenicke S."/>
            <person name="Goesmann A."/>
            <person name="Puehler A."/>
            <person name="Jaeger K.-E."/>
            <person name="Ernst J.F."/>
        </authorList>
    </citation>
    <scope>NUCLEOTIDE SEQUENCE [LARGE SCALE GENOMIC DNA]</scope>
    <source>
        <strain evidence="3">ATCC 18201 / CBS 1600 / BCRC 20928 / JCM 3617 / NBRC 0987 / NRRL Y-1542</strain>
    </source>
</reference>
<proteinExistence type="predicted"/>
<evidence type="ECO:0000313" key="2">
    <source>
        <dbReference type="EMBL" id="CEP24919.1"/>
    </source>
</evidence>
<sequence>MSVKLSPLVLLNISDSIQRNLSHVGCLRGYKADDGIFILNSFEVPISRDGSLDVELLTLRNSLLSQIYPEEGGIIGCYRVSDDLRFEPVDGLEGEFTLVFSADLAVNKDGKYFKVFDCNGQELRCEIVHSGDEAVNTVLSLRDSNTEMSQSKDMVDTQRDVLLIVKQRVETLIQHLQSECLDYDTLRRVNSLCHKLQYTVDDDLKTSLVQLENDYKIVQSTGLIHSNITSLENAKYSKLTKAANSNYGTN</sequence>
<evidence type="ECO:0000259" key="1">
    <source>
        <dbReference type="Pfam" id="PF01398"/>
    </source>
</evidence>
<accession>A0A0H5CKB0</accession>
<dbReference type="InterPro" id="IPR000555">
    <property type="entry name" value="JAMM/MPN+_dom"/>
</dbReference>